<proteinExistence type="predicted"/>
<organism evidence="1">
    <name type="scientific">Arion vulgaris</name>
    <dbReference type="NCBI Taxonomy" id="1028688"/>
    <lineage>
        <taxon>Eukaryota</taxon>
        <taxon>Metazoa</taxon>
        <taxon>Spiralia</taxon>
        <taxon>Lophotrochozoa</taxon>
        <taxon>Mollusca</taxon>
        <taxon>Gastropoda</taxon>
        <taxon>Heterobranchia</taxon>
        <taxon>Euthyneura</taxon>
        <taxon>Panpulmonata</taxon>
        <taxon>Eupulmonata</taxon>
        <taxon>Stylommatophora</taxon>
        <taxon>Helicina</taxon>
        <taxon>Arionoidea</taxon>
        <taxon>Arionidae</taxon>
        <taxon>Arion</taxon>
    </lineage>
</organism>
<accession>A0A0B6ZY87</accession>
<dbReference type="AlphaFoldDB" id="A0A0B6ZY87"/>
<sequence length="49" mass="5860">MIIQVFDREKKMNKLDFLVVDKLKSSRETHTQQTATRSNIVKCYIHTYT</sequence>
<evidence type="ECO:0000313" key="1">
    <source>
        <dbReference type="EMBL" id="CEK73599.1"/>
    </source>
</evidence>
<reference evidence="1" key="1">
    <citation type="submission" date="2014-12" db="EMBL/GenBank/DDBJ databases">
        <title>Insight into the proteome of Arion vulgaris.</title>
        <authorList>
            <person name="Aradska J."/>
            <person name="Bulat T."/>
            <person name="Smidak R."/>
            <person name="Sarate P."/>
            <person name="Gangsoo J."/>
            <person name="Sialana F."/>
            <person name="Bilban M."/>
            <person name="Lubec G."/>
        </authorList>
    </citation>
    <scope>NUCLEOTIDE SEQUENCE</scope>
    <source>
        <tissue evidence="1">Skin</tissue>
    </source>
</reference>
<gene>
    <name evidence="1" type="primary">ORF87410</name>
</gene>
<protein>
    <submittedName>
        <fullName evidence="1">Uncharacterized protein</fullName>
    </submittedName>
</protein>
<dbReference type="EMBL" id="HACG01026734">
    <property type="protein sequence ID" value="CEK73599.1"/>
    <property type="molecule type" value="Transcribed_RNA"/>
</dbReference>
<name>A0A0B6ZY87_9EUPU</name>